<evidence type="ECO:0000259" key="1">
    <source>
        <dbReference type="Pfam" id="PF01869"/>
    </source>
</evidence>
<dbReference type="RefSeq" id="WP_092716893.1">
    <property type="nucleotide sequence ID" value="NZ_FMAG01000008.1"/>
</dbReference>
<dbReference type="Gene3D" id="3.30.420.40">
    <property type="match status" value="2"/>
</dbReference>
<dbReference type="STRING" id="410764.GA0061103_6629"/>
<dbReference type="PANTHER" id="PTHR43190:SF3">
    <property type="entry name" value="N-ACETYL-D-GLUCOSAMINE KINASE"/>
    <property type="match status" value="1"/>
</dbReference>
<dbReference type="Pfam" id="PF01869">
    <property type="entry name" value="BcrAD_BadFG"/>
    <property type="match status" value="1"/>
</dbReference>
<organism evidence="2 3">
    <name type="scientific">Rhizobium multihospitium</name>
    <dbReference type="NCBI Taxonomy" id="410764"/>
    <lineage>
        <taxon>Bacteria</taxon>
        <taxon>Pseudomonadati</taxon>
        <taxon>Pseudomonadota</taxon>
        <taxon>Alphaproteobacteria</taxon>
        <taxon>Hyphomicrobiales</taxon>
        <taxon>Rhizobiaceae</taxon>
        <taxon>Rhizobium/Agrobacterium group</taxon>
        <taxon>Rhizobium</taxon>
    </lineage>
</organism>
<protein>
    <submittedName>
        <fullName evidence="2">BadF-type ATPase</fullName>
    </submittedName>
</protein>
<dbReference type="CDD" id="cd24007">
    <property type="entry name" value="ASKHA_NBD_eukNAGK-like"/>
    <property type="match status" value="1"/>
</dbReference>
<dbReference type="AlphaFoldDB" id="A0A1C3WY88"/>
<dbReference type="PANTHER" id="PTHR43190">
    <property type="entry name" value="N-ACETYL-D-GLUCOSAMINE KINASE"/>
    <property type="match status" value="1"/>
</dbReference>
<dbReference type="SUPFAM" id="SSF53067">
    <property type="entry name" value="Actin-like ATPase domain"/>
    <property type="match status" value="1"/>
</dbReference>
<feature type="domain" description="ATPase BadF/BadG/BcrA/BcrD type" evidence="1">
    <location>
        <begin position="3"/>
        <end position="270"/>
    </location>
</feature>
<evidence type="ECO:0000313" key="2">
    <source>
        <dbReference type="EMBL" id="SCB44982.1"/>
    </source>
</evidence>
<name>A0A1C3WY88_9HYPH</name>
<keyword evidence="3" id="KW-1185">Reference proteome</keyword>
<dbReference type="InterPro" id="IPR052519">
    <property type="entry name" value="Euk-type_GlcNAc_Kinase"/>
</dbReference>
<dbReference type="Proteomes" id="UP000199101">
    <property type="component" value="Unassembled WGS sequence"/>
</dbReference>
<dbReference type="InterPro" id="IPR002731">
    <property type="entry name" value="ATPase_BadF"/>
</dbReference>
<gene>
    <name evidence="2" type="ORF">GA0061103_6629</name>
</gene>
<dbReference type="InterPro" id="IPR043129">
    <property type="entry name" value="ATPase_NBD"/>
</dbReference>
<reference evidence="3" key="1">
    <citation type="submission" date="2016-08" db="EMBL/GenBank/DDBJ databases">
        <authorList>
            <person name="Varghese N."/>
            <person name="Submissions Spin"/>
        </authorList>
    </citation>
    <scope>NUCLEOTIDE SEQUENCE [LARGE SCALE GENOMIC DNA]</scope>
    <source>
        <strain evidence="3">HAMBI 2975</strain>
    </source>
</reference>
<dbReference type="OrthoDB" id="63487at2"/>
<accession>A0A1C3WY88</accession>
<evidence type="ECO:0000313" key="3">
    <source>
        <dbReference type="Proteomes" id="UP000199101"/>
    </source>
</evidence>
<proteinExistence type="predicted"/>
<dbReference type="EMBL" id="FMAG01000008">
    <property type="protein sequence ID" value="SCB44982.1"/>
    <property type="molecule type" value="Genomic_DNA"/>
</dbReference>
<sequence>MIVGIDIGGTKTQLIAEMGGETVGERVVYTAEWRARIDHDADAQALVSLLVATTGATPEITVVGAHGCDSDEDRLALQTRLARHLPGAVLVLNDSELLLPAAGKTRGISVISGTGSIAVSRDAARRMIASGGWGWYLGDEGSASGLVREAARTIRFALDQGQPLDPLGRSFIDALAISSPIEIGRALGEIGSAAGIGRLAPLVFDAADAGSRYANKVITEAGASLAVLTAQLLERGAPRGDVVTGGGVIARQPRLLAAFKTALGDRLPDLTLTLLNEPPVVGAMVLARKLSRGDLPATLPPPHIDGELKTADDWRAA</sequence>